<protein>
    <recommendedName>
        <fullName evidence="6">Rieske domain-containing protein</fullName>
    </recommendedName>
</protein>
<organism evidence="7 8">
    <name type="scientific">Polaribacter aquimarinus</name>
    <dbReference type="NCBI Taxonomy" id="2100726"/>
    <lineage>
        <taxon>Bacteria</taxon>
        <taxon>Pseudomonadati</taxon>
        <taxon>Bacteroidota</taxon>
        <taxon>Flavobacteriia</taxon>
        <taxon>Flavobacteriales</taxon>
        <taxon>Flavobacteriaceae</taxon>
    </lineage>
</organism>
<keyword evidence="5" id="KW-0732">Signal</keyword>
<evidence type="ECO:0000256" key="1">
    <source>
        <dbReference type="ARBA" id="ARBA00022714"/>
    </source>
</evidence>
<dbReference type="AlphaFoldDB" id="A0A2U2JCT1"/>
<keyword evidence="2" id="KW-0479">Metal-binding</keyword>
<feature type="chain" id="PRO_5015674765" description="Rieske domain-containing protein" evidence="5">
    <location>
        <begin position="19"/>
        <end position="137"/>
    </location>
</feature>
<dbReference type="GO" id="GO:0046872">
    <property type="term" value="F:metal ion binding"/>
    <property type="evidence" value="ECO:0007669"/>
    <property type="project" value="UniProtKB-KW"/>
</dbReference>
<comment type="caution">
    <text evidence="7">The sequence shown here is derived from an EMBL/GenBank/DDBJ whole genome shotgun (WGS) entry which is preliminary data.</text>
</comment>
<dbReference type="SUPFAM" id="SSF50022">
    <property type="entry name" value="ISP domain"/>
    <property type="match status" value="1"/>
</dbReference>
<evidence type="ECO:0000256" key="2">
    <source>
        <dbReference type="ARBA" id="ARBA00022723"/>
    </source>
</evidence>
<evidence type="ECO:0000256" key="5">
    <source>
        <dbReference type="SAM" id="SignalP"/>
    </source>
</evidence>
<dbReference type="PROSITE" id="PS51257">
    <property type="entry name" value="PROKAR_LIPOPROTEIN"/>
    <property type="match status" value="1"/>
</dbReference>
<dbReference type="RefSeq" id="WP_109404456.1">
    <property type="nucleotide sequence ID" value="NZ_QFFG01000002.1"/>
</dbReference>
<dbReference type="EMBL" id="QFFG01000002">
    <property type="protein sequence ID" value="PWG06125.1"/>
    <property type="molecule type" value="Genomic_DNA"/>
</dbReference>
<keyword evidence="3" id="KW-0408">Iron</keyword>
<sequence>MIKKILVFWFLVMSFSCSDNTQINDCFTGINIFEILNLRLPAYQNLNIDGLSVTATINGRNIHIIRNNASNFIAFDLECPERNCNKPLKLNLPKIICECHNIEYNYLEGGRPINQEGCSMLMYSVSLKGNEALEIRN</sequence>
<accession>A0A2U2JCT1</accession>
<dbReference type="Proteomes" id="UP000245670">
    <property type="component" value="Unassembled WGS sequence"/>
</dbReference>
<keyword evidence="8" id="KW-1185">Reference proteome</keyword>
<dbReference type="PROSITE" id="PS51296">
    <property type="entry name" value="RIESKE"/>
    <property type="match status" value="1"/>
</dbReference>
<reference evidence="7 8" key="1">
    <citation type="submission" date="2018-05" db="EMBL/GenBank/DDBJ databases">
        <title>Polaribacter aquimarinus sp. nov., isolated from sediment in a sediment of sea.</title>
        <authorList>
            <person name="Lu D."/>
        </authorList>
    </citation>
    <scope>NUCLEOTIDE SEQUENCE [LARGE SCALE GENOMIC DNA]</scope>
    <source>
        <strain evidence="7 8">ZY113</strain>
    </source>
</reference>
<feature type="signal peptide" evidence="5">
    <location>
        <begin position="1"/>
        <end position="18"/>
    </location>
</feature>
<dbReference type="Gene3D" id="2.102.10.10">
    <property type="entry name" value="Rieske [2Fe-2S] iron-sulphur domain"/>
    <property type="match status" value="1"/>
</dbReference>
<evidence type="ECO:0000313" key="7">
    <source>
        <dbReference type="EMBL" id="PWG06125.1"/>
    </source>
</evidence>
<dbReference type="GO" id="GO:0051537">
    <property type="term" value="F:2 iron, 2 sulfur cluster binding"/>
    <property type="evidence" value="ECO:0007669"/>
    <property type="project" value="UniProtKB-KW"/>
</dbReference>
<dbReference type="Pfam" id="PF00355">
    <property type="entry name" value="Rieske"/>
    <property type="match status" value="1"/>
</dbReference>
<dbReference type="InterPro" id="IPR017941">
    <property type="entry name" value="Rieske_2Fe-2S"/>
</dbReference>
<gene>
    <name evidence="7" type="ORF">DIS07_06755</name>
</gene>
<proteinExistence type="predicted"/>
<evidence type="ECO:0000259" key="6">
    <source>
        <dbReference type="PROSITE" id="PS51296"/>
    </source>
</evidence>
<evidence type="ECO:0000313" key="8">
    <source>
        <dbReference type="Proteomes" id="UP000245670"/>
    </source>
</evidence>
<dbReference type="InterPro" id="IPR036922">
    <property type="entry name" value="Rieske_2Fe-2S_sf"/>
</dbReference>
<keyword evidence="4" id="KW-0411">Iron-sulfur</keyword>
<keyword evidence="1" id="KW-0001">2Fe-2S</keyword>
<feature type="domain" description="Rieske" evidence="6">
    <location>
        <begin position="39"/>
        <end position="134"/>
    </location>
</feature>
<name>A0A2U2JCT1_9FLAO</name>
<evidence type="ECO:0000256" key="3">
    <source>
        <dbReference type="ARBA" id="ARBA00023004"/>
    </source>
</evidence>
<evidence type="ECO:0000256" key="4">
    <source>
        <dbReference type="ARBA" id="ARBA00023014"/>
    </source>
</evidence>
<dbReference type="OrthoDB" id="1201186at2"/>